<dbReference type="Proteomes" id="UP000251721">
    <property type="component" value="Unassembled WGS sequence"/>
</dbReference>
<evidence type="ECO:0000313" key="4">
    <source>
        <dbReference type="EMBL" id="MBD3709061.1"/>
    </source>
</evidence>
<evidence type="ECO:0000313" key="8">
    <source>
        <dbReference type="EMBL" id="MBD3743989.1"/>
    </source>
</evidence>
<dbReference type="EMBL" id="UKAW01000003">
    <property type="protein sequence ID" value="SXG13132.1"/>
    <property type="molecule type" value="Genomic_DNA"/>
</dbReference>
<evidence type="ECO:0000313" key="6">
    <source>
        <dbReference type="EMBL" id="MBD3720725.1"/>
    </source>
</evidence>
<dbReference type="Proteomes" id="UP000623974">
    <property type="component" value="Unassembled WGS sequence"/>
</dbReference>
<dbReference type="AlphaFoldDB" id="A0A1J0NYJ2"/>
<dbReference type="Proteomes" id="UP000609027">
    <property type="component" value="Unassembled WGS sequence"/>
</dbReference>
<dbReference type="EMBL" id="JACLRA010000001">
    <property type="protein sequence ID" value="MBC2862897.1"/>
    <property type="molecule type" value="Genomic_DNA"/>
</dbReference>
<evidence type="ECO:0000313" key="1">
    <source>
        <dbReference type="EMBL" id="MBC2862897.1"/>
    </source>
</evidence>
<dbReference type="EMBL" id="UIUC01000005">
    <property type="protein sequence ID" value="SVN63869.1"/>
    <property type="molecule type" value="Genomic_DNA"/>
</dbReference>
<dbReference type="EMBL" id="JACXTJ010000001">
    <property type="protein sequence ID" value="MBD3720725.1"/>
    <property type="molecule type" value="Genomic_DNA"/>
</dbReference>
<dbReference type="EMBL" id="UAWQ01000017">
    <property type="protein sequence ID" value="SQC44489.1"/>
    <property type="molecule type" value="Genomic_DNA"/>
</dbReference>
<dbReference type="Proteomes" id="UP000258905">
    <property type="component" value="Unassembled WGS sequence"/>
</dbReference>
<reference evidence="14 15" key="2">
    <citation type="submission" date="2018-08" db="EMBL/GenBank/DDBJ databases">
        <authorList>
            <consortium name="Pathogen Informatics"/>
        </authorList>
    </citation>
    <scope>NUCLEOTIDE SEQUENCE [LARGE SCALE GENOMIC DNA]</scope>
    <source>
        <strain evidence="12 14">EuSCAPE_AT002</strain>
        <strain evidence="10 15">EuSCAPE_GR003</strain>
        <strain evidence="11 16">EuSCAPE_UK014</strain>
    </source>
</reference>
<dbReference type="Proteomes" id="UP000657739">
    <property type="component" value="Unassembled WGS sequence"/>
</dbReference>
<evidence type="ECO:0000313" key="9">
    <source>
        <dbReference type="EMBL" id="SQC44489.1"/>
    </source>
</evidence>
<evidence type="ECO:0000313" key="14">
    <source>
        <dbReference type="Proteomes" id="UP000257587"/>
    </source>
</evidence>
<accession>A0A4V0GSA8</accession>
<dbReference type="EMBL" id="JACXTF010000001">
    <property type="protein sequence ID" value="MBD3720196.1"/>
    <property type="molecule type" value="Genomic_DNA"/>
</dbReference>
<dbReference type="EMBL" id="JACXTN010000001">
    <property type="protein sequence ID" value="MBD3709061.1"/>
    <property type="molecule type" value="Genomic_DNA"/>
</dbReference>
<dbReference type="EMBL" id="JACXTI010000002">
    <property type="protein sequence ID" value="MBD3701152.1"/>
    <property type="molecule type" value="Genomic_DNA"/>
</dbReference>
<evidence type="ECO:0000313" key="16">
    <source>
        <dbReference type="Proteomes" id="UP000259364"/>
    </source>
</evidence>
<reference evidence="1 17" key="4">
    <citation type="submission" date="2020-08" db="EMBL/GenBank/DDBJ databases">
        <title>Tigecycline and colistin resistance in Klebsiella pneumoniae.</title>
        <authorList>
            <person name="Ramesh N."/>
            <person name="Shanthini T."/>
            <person name="Prasanth M."/>
            <person name="Senthilkumar N."/>
            <person name="Meesala Krishna M."/>
            <person name="Guruswami G."/>
        </authorList>
    </citation>
    <scope>NUCLEOTIDE SEQUENCE [LARGE SCALE GENOMIC DNA]</scope>
    <source>
        <strain evidence="1 17">SHM 84</strain>
    </source>
</reference>
<dbReference type="Proteomes" id="UP000257587">
    <property type="component" value="Unassembled WGS sequence"/>
</dbReference>
<reference evidence="2" key="3">
    <citation type="submission" date="2020-07" db="EMBL/GenBank/DDBJ databases">
        <title>Clinical and genomic characterization of carbapenemase-producing Enterobacterales causing secondary infections during the COVID-19 crisis at a New York City hospital.</title>
        <authorList>
            <person name="Gomez-Simmonds A."/>
            <person name="Annavajhala M.K."/>
            <person name="Uhlemann A.-C."/>
        </authorList>
    </citation>
    <scope>NUCLEOTIDE SEQUENCE</scope>
    <source>
        <strain evidence="7">KP1826</strain>
        <strain evidence="8">KP1828</strain>
        <strain evidence="3">NK1593</strain>
        <strain evidence="5">NK1594</strain>
        <strain evidence="2">NK1597</strain>
        <strain evidence="6">NK1607</strain>
        <strain evidence="4">NK1677</strain>
    </source>
</reference>
<dbReference type="EMBL" id="JACXSX010000001">
    <property type="protein sequence ID" value="MBD3743989.1"/>
    <property type="molecule type" value="Genomic_DNA"/>
</dbReference>
<evidence type="ECO:0000313" key="2">
    <source>
        <dbReference type="EMBL" id="MBD3701152.1"/>
    </source>
</evidence>
<dbReference type="Proteomes" id="UP000592342">
    <property type="component" value="Unassembled WGS sequence"/>
</dbReference>
<organism evidence="9 13">
    <name type="scientific">Klebsiella pneumoniae</name>
    <dbReference type="NCBI Taxonomy" id="573"/>
    <lineage>
        <taxon>Bacteria</taxon>
        <taxon>Pseudomonadati</taxon>
        <taxon>Pseudomonadota</taxon>
        <taxon>Gammaproteobacteria</taxon>
        <taxon>Enterobacterales</taxon>
        <taxon>Enterobacteriaceae</taxon>
        <taxon>Klebsiella/Raoultella group</taxon>
        <taxon>Klebsiella</taxon>
        <taxon>Klebsiella pneumoniae complex</taxon>
    </lineage>
</organism>
<evidence type="ECO:0000313" key="10">
    <source>
        <dbReference type="EMBL" id="SVN63869.1"/>
    </source>
</evidence>
<dbReference type="Proteomes" id="UP000598328">
    <property type="component" value="Unassembled WGS sequence"/>
</dbReference>
<gene>
    <name evidence="1" type="ORF">H7U16_19130</name>
    <name evidence="7" type="ORF">IE978_28035</name>
    <name evidence="8" type="ORF">IE980_16020</name>
    <name evidence="3" type="ORF">IE987_18765</name>
    <name evidence="5" type="ORF">IE988_20270</name>
    <name evidence="2" type="ORF">IE991_18500</name>
    <name evidence="6" type="ORF">IE992_01425</name>
    <name evidence="4" type="ORF">IE996_04565</name>
    <name evidence="9" type="ORF">NCTC13465_03006</name>
    <name evidence="12" type="ORF">SAMEA3499874_01610</name>
    <name evidence="10" type="ORF">SAMEA3649591_01972</name>
    <name evidence="11" type="ORF">SAMEA3720909_01964</name>
</gene>
<evidence type="ECO:0000313" key="12">
    <source>
        <dbReference type="EMBL" id="SXG13132.1"/>
    </source>
</evidence>
<dbReference type="InterPro" id="IPR045657">
    <property type="entry name" value="DUF6392"/>
</dbReference>
<evidence type="ECO:0000313" key="15">
    <source>
        <dbReference type="Proteomes" id="UP000258905"/>
    </source>
</evidence>
<protein>
    <submittedName>
        <fullName evidence="9">Uncharacterized protein</fullName>
    </submittedName>
</protein>
<dbReference type="Proteomes" id="UP000259364">
    <property type="component" value="Unassembled WGS sequence"/>
</dbReference>
<sequence>MWCIYQMSIDVEQLIKKISRPYQEIVEQELIPYKNKLHGPVDENEAYLDMLVANEY</sequence>
<evidence type="ECO:0000313" key="11">
    <source>
        <dbReference type="EMBL" id="SWF71270.1"/>
    </source>
</evidence>
<proteinExistence type="predicted"/>
<evidence type="ECO:0000313" key="7">
    <source>
        <dbReference type="EMBL" id="MBD3723079.1"/>
    </source>
</evidence>
<name>A0A1J0NYJ2_KLEPN</name>
<dbReference type="EMBL" id="JACXSV010000009">
    <property type="protein sequence ID" value="MBD3723079.1"/>
    <property type="molecule type" value="Genomic_DNA"/>
</dbReference>
<evidence type="ECO:0000313" key="5">
    <source>
        <dbReference type="EMBL" id="MBD3720196.1"/>
    </source>
</evidence>
<dbReference type="EMBL" id="JACXTE010000001">
    <property type="protein sequence ID" value="MBD3708345.1"/>
    <property type="molecule type" value="Genomic_DNA"/>
</dbReference>
<dbReference type="Pfam" id="PF19929">
    <property type="entry name" value="DUF6392"/>
    <property type="match status" value="1"/>
</dbReference>
<accession>A0A1J0NYJ2</accession>
<dbReference type="EMBL" id="UJHH01000006">
    <property type="protein sequence ID" value="SWF71270.1"/>
    <property type="molecule type" value="Genomic_DNA"/>
</dbReference>
<evidence type="ECO:0000313" key="3">
    <source>
        <dbReference type="EMBL" id="MBD3708345.1"/>
    </source>
</evidence>
<evidence type="ECO:0000313" key="17">
    <source>
        <dbReference type="Proteomes" id="UP000592342"/>
    </source>
</evidence>
<dbReference type="Proteomes" id="UP000616340">
    <property type="component" value="Unassembled WGS sequence"/>
</dbReference>
<accession>A0A0J2GNU8</accession>
<evidence type="ECO:0000313" key="13">
    <source>
        <dbReference type="Proteomes" id="UP000251721"/>
    </source>
</evidence>
<dbReference type="Proteomes" id="UP000631473">
    <property type="component" value="Unassembled WGS sequence"/>
</dbReference>
<reference evidence="9 13" key="1">
    <citation type="submission" date="2018-06" db="EMBL/GenBank/DDBJ databases">
        <authorList>
            <consortium name="Pathogen Informatics"/>
            <person name="Doyle S."/>
        </authorList>
    </citation>
    <scope>NUCLEOTIDE SEQUENCE [LARGE SCALE GENOMIC DNA]</scope>
    <source>
        <strain evidence="9 13">NCTC13465</strain>
    </source>
</reference>
<dbReference type="Proteomes" id="UP000622731">
    <property type="component" value="Unassembled WGS sequence"/>
</dbReference>